<dbReference type="SUPFAM" id="SSF51316">
    <property type="entry name" value="Mss4-like"/>
    <property type="match status" value="1"/>
</dbReference>
<reference evidence="5 6" key="1">
    <citation type="submission" date="2019-06" db="EMBL/GenBank/DDBJ databases">
        <title>A chromosomal-level reference genome of Carpinus fangiana (Coryloideae, Betulaceae).</title>
        <authorList>
            <person name="Yang X."/>
            <person name="Wang Z."/>
            <person name="Zhang L."/>
            <person name="Hao G."/>
            <person name="Liu J."/>
            <person name="Yang Y."/>
        </authorList>
    </citation>
    <scope>NUCLEOTIDE SEQUENCE [LARGE SCALE GENOMIC DNA]</scope>
    <source>
        <strain evidence="5">Cfa_2016G</strain>
        <tissue evidence="5">Leaf</tissue>
    </source>
</reference>
<accession>A0A5N6L3E4</accession>
<keyword evidence="3" id="KW-0862">Zinc</keyword>
<dbReference type="EMBL" id="VIBQ01000080">
    <property type="protein sequence ID" value="KAB8648467.1"/>
    <property type="molecule type" value="Genomic_DNA"/>
</dbReference>
<sequence>MTLRRKGRRQEAFDDDAHWLDEHKHLSEDADTLTLLQMWYSSGKGLQGGSKQQAQEADAARLRGGEEGHSPRYMEKGAGALNEDPWTTFSLGDSAVHTKKESTKMPSGSCLCGRLKYSFTGEPAAVGSPKHFVRKGDSGGNVTYSFCGECPSLLYVDVEASPGVKIIKMGSLDVESERAFLDKAKPGVEIYTKNRFAWCTAVADAEHAAAAPA</sequence>
<dbReference type="GO" id="GO:0016846">
    <property type="term" value="F:carbon-sulfur lyase activity"/>
    <property type="evidence" value="ECO:0007669"/>
    <property type="project" value="InterPro"/>
</dbReference>
<dbReference type="Proteomes" id="UP000327013">
    <property type="component" value="Unassembled WGS sequence"/>
</dbReference>
<evidence type="ECO:0000256" key="2">
    <source>
        <dbReference type="ARBA" id="ARBA00022723"/>
    </source>
</evidence>
<evidence type="ECO:0000313" key="6">
    <source>
        <dbReference type="Proteomes" id="UP000327013"/>
    </source>
</evidence>
<feature type="domain" description="CENP-V/GFA" evidence="4">
    <location>
        <begin position="127"/>
        <end position="193"/>
    </location>
</feature>
<keyword evidence="6" id="KW-1185">Reference proteome</keyword>
<comment type="similarity">
    <text evidence="1">Belongs to the Gfa family.</text>
</comment>
<dbReference type="OrthoDB" id="428768at2759"/>
<keyword evidence="2" id="KW-0479">Metal-binding</keyword>
<protein>
    <recommendedName>
        <fullName evidence="4">CENP-V/GFA domain-containing protein</fullName>
    </recommendedName>
</protein>
<dbReference type="GO" id="GO:0046872">
    <property type="term" value="F:metal ion binding"/>
    <property type="evidence" value="ECO:0007669"/>
    <property type="project" value="UniProtKB-KW"/>
</dbReference>
<name>A0A5N6L3E4_9ROSI</name>
<dbReference type="Pfam" id="PF04828">
    <property type="entry name" value="GFA"/>
    <property type="match status" value="1"/>
</dbReference>
<dbReference type="InterPro" id="IPR011057">
    <property type="entry name" value="Mss4-like_sf"/>
</dbReference>
<evidence type="ECO:0000313" key="5">
    <source>
        <dbReference type="EMBL" id="KAB8648467.1"/>
    </source>
</evidence>
<evidence type="ECO:0000256" key="3">
    <source>
        <dbReference type="ARBA" id="ARBA00022833"/>
    </source>
</evidence>
<evidence type="ECO:0000256" key="1">
    <source>
        <dbReference type="ARBA" id="ARBA00005495"/>
    </source>
</evidence>
<comment type="caution">
    <text evidence="5">The sequence shown here is derived from an EMBL/GenBank/DDBJ whole genome shotgun (WGS) entry which is preliminary data.</text>
</comment>
<dbReference type="InterPro" id="IPR006913">
    <property type="entry name" value="CENP-V/GFA"/>
</dbReference>
<dbReference type="AlphaFoldDB" id="A0A5N6L3E4"/>
<evidence type="ECO:0000259" key="4">
    <source>
        <dbReference type="Pfam" id="PF04828"/>
    </source>
</evidence>
<proteinExistence type="inferred from homology"/>
<organism evidence="5 6">
    <name type="scientific">Carpinus fangiana</name>
    <dbReference type="NCBI Taxonomy" id="176857"/>
    <lineage>
        <taxon>Eukaryota</taxon>
        <taxon>Viridiplantae</taxon>
        <taxon>Streptophyta</taxon>
        <taxon>Embryophyta</taxon>
        <taxon>Tracheophyta</taxon>
        <taxon>Spermatophyta</taxon>
        <taxon>Magnoliopsida</taxon>
        <taxon>eudicotyledons</taxon>
        <taxon>Gunneridae</taxon>
        <taxon>Pentapetalae</taxon>
        <taxon>rosids</taxon>
        <taxon>fabids</taxon>
        <taxon>Fagales</taxon>
        <taxon>Betulaceae</taxon>
        <taxon>Carpinus</taxon>
    </lineage>
</organism>
<gene>
    <name evidence="5" type="ORF">FH972_026124</name>
</gene>